<dbReference type="InterPro" id="IPR058240">
    <property type="entry name" value="rSAM_sf"/>
</dbReference>
<dbReference type="SFLD" id="SFLDS00029">
    <property type="entry name" value="Radical_SAM"/>
    <property type="match status" value="1"/>
</dbReference>
<dbReference type="GO" id="GO:0006779">
    <property type="term" value="P:porphyrin-containing compound biosynthetic process"/>
    <property type="evidence" value="ECO:0007669"/>
    <property type="project" value="TreeGrafter"/>
</dbReference>
<dbReference type="PANTHER" id="PTHR13932">
    <property type="entry name" value="COPROPORPHYRINIGEN III OXIDASE"/>
    <property type="match status" value="1"/>
</dbReference>
<dbReference type="HOGENOM" id="CLU_027579_4_0_0"/>
<dbReference type="InParanoid" id="D4H5I3"/>
<dbReference type="FunCoup" id="D4H5I3">
    <property type="interactions" value="212"/>
</dbReference>
<dbReference type="NCBIfam" id="TIGR04107">
    <property type="entry name" value="rSAM_HutW"/>
    <property type="match status" value="1"/>
</dbReference>
<keyword evidence="4" id="KW-0408">Iron</keyword>
<dbReference type="CDD" id="cd01335">
    <property type="entry name" value="Radical_SAM"/>
    <property type="match status" value="1"/>
</dbReference>
<keyword evidence="2" id="KW-0949">S-adenosyl-L-methionine</keyword>
<dbReference type="PaxDb" id="522772-Dacet_0823"/>
<dbReference type="InterPro" id="IPR034505">
    <property type="entry name" value="Coproporphyrinogen-III_oxidase"/>
</dbReference>
<dbReference type="PROSITE" id="PS51918">
    <property type="entry name" value="RADICAL_SAM"/>
    <property type="match status" value="1"/>
</dbReference>
<name>D4H5I3_DENA2</name>
<proteinExistence type="predicted"/>
<dbReference type="GO" id="GO:0051539">
    <property type="term" value="F:4 iron, 4 sulfur cluster binding"/>
    <property type="evidence" value="ECO:0007669"/>
    <property type="project" value="TreeGrafter"/>
</dbReference>
<dbReference type="InterPro" id="IPR007197">
    <property type="entry name" value="rSAM"/>
</dbReference>
<organism evidence="7 8">
    <name type="scientific">Denitrovibrio acetiphilus (strain DSM 12809 / NBRC 114555 / N2460)</name>
    <dbReference type="NCBI Taxonomy" id="522772"/>
    <lineage>
        <taxon>Bacteria</taxon>
        <taxon>Pseudomonadati</taxon>
        <taxon>Deferribacterota</taxon>
        <taxon>Deferribacteres</taxon>
        <taxon>Deferribacterales</taxon>
        <taxon>Geovibrionaceae</taxon>
        <taxon>Denitrovibrio</taxon>
    </lineage>
</organism>
<evidence type="ECO:0000256" key="4">
    <source>
        <dbReference type="ARBA" id="ARBA00023004"/>
    </source>
</evidence>
<dbReference type="GO" id="GO:0046872">
    <property type="term" value="F:metal ion binding"/>
    <property type="evidence" value="ECO:0007669"/>
    <property type="project" value="UniProtKB-KW"/>
</dbReference>
<dbReference type="EMBL" id="CP001968">
    <property type="protein sequence ID" value="ADD67603.1"/>
    <property type="molecule type" value="Genomic_DNA"/>
</dbReference>
<dbReference type="SFLD" id="SFLDG01065">
    <property type="entry name" value="anaerobic_coproporphyrinogen-I"/>
    <property type="match status" value="1"/>
</dbReference>
<dbReference type="GO" id="GO:0051989">
    <property type="term" value="F:coproporphyrinogen dehydrogenase activity"/>
    <property type="evidence" value="ECO:0007669"/>
    <property type="project" value="UniProtKB-EC"/>
</dbReference>
<comment type="cofactor">
    <cofactor evidence="1">
        <name>[4Fe-4S] cluster</name>
        <dbReference type="ChEBI" id="CHEBI:49883"/>
    </cofactor>
</comment>
<dbReference type="SFLD" id="SFLDG01082">
    <property type="entry name" value="B12-binding_domain_containing"/>
    <property type="match status" value="1"/>
</dbReference>
<dbReference type="SUPFAM" id="SSF102114">
    <property type="entry name" value="Radical SAM enzymes"/>
    <property type="match status" value="1"/>
</dbReference>
<evidence type="ECO:0000256" key="5">
    <source>
        <dbReference type="ARBA" id="ARBA00023014"/>
    </source>
</evidence>
<accession>D4H5I3</accession>
<dbReference type="STRING" id="522772.Dacet_0823"/>
<evidence type="ECO:0000256" key="3">
    <source>
        <dbReference type="ARBA" id="ARBA00022723"/>
    </source>
</evidence>
<dbReference type="Gene3D" id="3.20.20.70">
    <property type="entry name" value="Aldolase class I"/>
    <property type="match status" value="1"/>
</dbReference>
<reference evidence="7 8" key="1">
    <citation type="journal article" date="2010" name="Stand. Genomic Sci.">
        <title>Complete genome sequence of Denitrovibrio acetiphilus type strain (N2460).</title>
        <authorList>
            <person name="Kiss H."/>
            <person name="Lang E."/>
            <person name="Lapidus A."/>
            <person name="Copeland A."/>
            <person name="Nolan M."/>
            <person name="Glavina Del Rio T."/>
            <person name="Chen F."/>
            <person name="Lucas S."/>
            <person name="Tice H."/>
            <person name="Cheng J.F."/>
            <person name="Han C."/>
            <person name="Goodwin L."/>
            <person name="Pitluck S."/>
            <person name="Liolios K."/>
            <person name="Pati A."/>
            <person name="Ivanova N."/>
            <person name="Mavromatis K."/>
            <person name="Chen A."/>
            <person name="Palaniappan K."/>
            <person name="Land M."/>
            <person name="Hauser L."/>
            <person name="Chang Y.J."/>
            <person name="Jeffries C.D."/>
            <person name="Detter J.C."/>
            <person name="Brettin T."/>
            <person name="Spring S."/>
            <person name="Rohde M."/>
            <person name="Goker M."/>
            <person name="Woyke T."/>
            <person name="Bristow J."/>
            <person name="Eisen J.A."/>
            <person name="Markowitz V."/>
            <person name="Hugenholtz P."/>
            <person name="Kyrpides N.C."/>
            <person name="Klenk H.P."/>
        </authorList>
    </citation>
    <scope>NUCLEOTIDE SEQUENCE [LARGE SCALE GENOMIC DNA]</scope>
    <source>
        <strain evidence="8">DSM 12809 / NBRC 114555 / N2460</strain>
    </source>
</reference>
<evidence type="ECO:0000259" key="6">
    <source>
        <dbReference type="PROSITE" id="PS51918"/>
    </source>
</evidence>
<dbReference type="InterPro" id="IPR013785">
    <property type="entry name" value="Aldolase_TIM"/>
</dbReference>
<evidence type="ECO:0000313" key="7">
    <source>
        <dbReference type="EMBL" id="ADD67603.1"/>
    </source>
</evidence>
<dbReference type="SFLD" id="SFLDF00311">
    <property type="entry name" value="heme_degradation_proteins_(Hut"/>
    <property type="match status" value="1"/>
</dbReference>
<dbReference type="PANTHER" id="PTHR13932:SF9">
    <property type="entry name" value="COPROPORPHYRINOGEN III OXIDASE"/>
    <property type="match status" value="1"/>
</dbReference>
<keyword evidence="7" id="KW-0560">Oxidoreductase</keyword>
<dbReference type="Proteomes" id="UP000002012">
    <property type="component" value="Chromosome"/>
</dbReference>
<evidence type="ECO:0000256" key="2">
    <source>
        <dbReference type="ARBA" id="ARBA00022691"/>
    </source>
</evidence>
<dbReference type="RefSeq" id="WP_013010134.1">
    <property type="nucleotide sequence ID" value="NC_013943.1"/>
</dbReference>
<dbReference type="GO" id="GO:0005737">
    <property type="term" value="C:cytoplasm"/>
    <property type="evidence" value="ECO:0007669"/>
    <property type="project" value="TreeGrafter"/>
</dbReference>
<keyword evidence="5" id="KW-0411">Iron-sulfur</keyword>
<protein>
    <submittedName>
        <fullName evidence="7">Coproporphyrinogen dehydrogenase</fullName>
        <ecNumber evidence="7">1.3.98.3</ecNumber>
    </submittedName>
</protein>
<dbReference type="eggNOG" id="COG0635">
    <property type="taxonomic scope" value="Bacteria"/>
</dbReference>
<dbReference type="EC" id="1.3.98.3" evidence="7"/>
<dbReference type="InterPro" id="IPR026332">
    <property type="entry name" value="HutW"/>
</dbReference>
<dbReference type="AlphaFoldDB" id="D4H5I3"/>
<dbReference type="SMART" id="SM00729">
    <property type="entry name" value="Elp3"/>
    <property type="match status" value="1"/>
</dbReference>
<evidence type="ECO:0000313" key="8">
    <source>
        <dbReference type="Proteomes" id="UP000002012"/>
    </source>
</evidence>
<feature type="domain" description="Radical SAM core" evidence="6">
    <location>
        <begin position="60"/>
        <end position="302"/>
    </location>
</feature>
<dbReference type="KEGG" id="dap:Dacet_0823"/>
<dbReference type="Pfam" id="PF04055">
    <property type="entry name" value="Radical_SAM"/>
    <property type="match status" value="1"/>
</dbReference>
<gene>
    <name evidence="7" type="ordered locus">Dacet_0823</name>
</gene>
<keyword evidence="3" id="KW-0479">Metal-binding</keyword>
<evidence type="ECO:0000256" key="1">
    <source>
        <dbReference type="ARBA" id="ARBA00001966"/>
    </source>
</evidence>
<sequence length="464" mass="52225">MNLNWHMEIDSETRQLIFGNENEDGLTRGYDRKRVVHAGGKGAPIRPEETQSVWKFETSSPSFVPKAVYINIPFCQTRCAYCGFFKNLAKDDMMESFTETLVKELKLSAELPLFGKGNVNAVYIGGGTPGALHNSQIERILDAINQYIPIANDCEFTFETRTFEFTKDKIETCLNAGVNRFSLGVQSFNSAARKVIGRVDDGDVVARKIEEMKKYNHAAVSIDLMYGLPYQSEKDFMEDILIADELGVDGMALYQLNVFDDSRLDKKVKSGSLPTVPSTKEQAIYHIKAYKMMQNLAYTQASMSHWTRGTRDRSLYNRMSKEGCVMHAYGAGAGGRTASCGYFTHPSLTPYINMVMNGIKPLMGMTRTTENSRLFNMIVSQTDCGHLRFDTLNRAAGTDMRSLLEPLVNSWQERGLVTVRENLMKLTPEGQFWYVNMAQAMIDVISLATDKEYIPQTARISAQN</sequence>
<keyword evidence="8" id="KW-1185">Reference proteome</keyword>
<dbReference type="InterPro" id="IPR006638">
    <property type="entry name" value="Elp3/MiaA/NifB-like_rSAM"/>
</dbReference>